<dbReference type="PANTHER" id="PTHR30015:SF7">
    <property type="entry name" value="TYPE IV METHYL-DIRECTED RESTRICTION ENZYME ECOKMRR"/>
    <property type="match status" value="1"/>
</dbReference>
<dbReference type="Pfam" id="PF14338">
    <property type="entry name" value="Mrr_N"/>
    <property type="match status" value="1"/>
</dbReference>
<name>A0A429ZNW5_9ENTE</name>
<dbReference type="InterPro" id="IPR052906">
    <property type="entry name" value="Type_IV_Methyl-Rstrct_Enzyme"/>
</dbReference>
<gene>
    <name evidence="5" type="ORF">CBF36_03550</name>
</gene>
<dbReference type="InterPro" id="IPR025745">
    <property type="entry name" value="Mrr-like_N_dom"/>
</dbReference>
<dbReference type="Gene3D" id="3.40.1350.10">
    <property type="match status" value="1"/>
</dbReference>
<accession>A0A429ZNW5</accession>
<evidence type="ECO:0000313" key="6">
    <source>
        <dbReference type="Proteomes" id="UP000288490"/>
    </source>
</evidence>
<dbReference type="Proteomes" id="UP000288490">
    <property type="component" value="Unassembled WGS sequence"/>
</dbReference>
<evidence type="ECO:0000256" key="2">
    <source>
        <dbReference type="SAM" id="Coils"/>
    </source>
</evidence>
<protein>
    <recommendedName>
        <fullName evidence="7">Restriction endonuclease</fullName>
    </recommendedName>
</protein>
<proteinExistence type="predicted"/>
<dbReference type="GO" id="GO:0009307">
    <property type="term" value="P:DNA restriction-modification system"/>
    <property type="evidence" value="ECO:0007669"/>
    <property type="project" value="InterPro"/>
</dbReference>
<dbReference type="GO" id="GO:0015666">
    <property type="term" value="F:restriction endodeoxyribonuclease activity"/>
    <property type="evidence" value="ECO:0007669"/>
    <property type="project" value="TreeGrafter"/>
</dbReference>
<dbReference type="AlphaFoldDB" id="A0A429ZNW5"/>
<keyword evidence="2" id="KW-0175">Coiled coil</keyword>
<keyword evidence="6" id="KW-1185">Reference proteome</keyword>
<dbReference type="EMBL" id="NGJT01000004">
    <property type="protein sequence ID" value="RST95381.1"/>
    <property type="molecule type" value="Genomic_DNA"/>
</dbReference>
<evidence type="ECO:0000259" key="3">
    <source>
        <dbReference type="Pfam" id="PF04471"/>
    </source>
</evidence>
<dbReference type="GO" id="GO:0003677">
    <property type="term" value="F:DNA binding"/>
    <property type="evidence" value="ECO:0007669"/>
    <property type="project" value="InterPro"/>
</dbReference>
<dbReference type="InterPro" id="IPR007560">
    <property type="entry name" value="Restrct_endonuc_IV_Mrr"/>
</dbReference>
<evidence type="ECO:0000259" key="4">
    <source>
        <dbReference type="Pfam" id="PF14338"/>
    </source>
</evidence>
<dbReference type="OrthoDB" id="9803736at2"/>
<evidence type="ECO:0000313" key="5">
    <source>
        <dbReference type="EMBL" id="RST95381.1"/>
    </source>
</evidence>
<reference evidence="5 6" key="1">
    <citation type="submission" date="2017-05" db="EMBL/GenBank/DDBJ databases">
        <title>Vagococcus spp. assemblies.</title>
        <authorList>
            <person name="Gulvik C.A."/>
        </authorList>
    </citation>
    <scope>NUCLEOTIDE SEQUENCE [LARGE SCALE GENOMIC DNA]</scope>
    <source>
        <strain evidence="5 6">SS1994</strain>
    </source>
</reference>
<feature type="domain" description="Restriction system protein Mrr-like N-terminal" evidence="4">
    <location>
        <begin position="15"/>
        <end position="101"/>
    </location>
</feature>
<sequence length="308" mass="35224">MPEFMNVPLLEREDRIMPEVIRCLLSLGGEASKKEIVKELILTSETIPEDYIEYTRVSKQSGKSYKPFNFQFNFAVKNLEYAGYVTIPKRGIIKLTDKGQSTNLESFNSDEMVRQLSEPVFEANRKKKLEVNNLQNEYENEAGKNEEIEFDNSPVDTWRDVLIEALKVMSPKKFELFCRRLVKQMGVEIDTKIGVQFVADGGLDGFGYITSDEFRTTRVAIQAKRWEGSVSSPEIDKFRGSMDKHNAEFGVFITTSSFTKNAIEASRIGTRVITLIDGDTICDLVAKYELEVTPVMTYELNDFYLTEE</sequence>
<keyword evidence="1" id="KW-0378">Hydrolase</keyword>
<dbReference type="Pfam" id="PF04471">
    <property type="entry name" value="Mrr_cat"/>
    <property type="match status" value="1"/>
</dbReference>
<dbReference type="PANTHER" id="PTHR30015">
    <property type="entry name" value="MRR RESTRICTION SYSTEM PROTEIN"/>
    <property type="match status" value="1"/>
</dbReference>
<dbReference type="InterPro" id="IPR011856">
    <property type="entry name" value="tRNA_endonuc-like_dom_sf"/>
</dbReference>
<feature type="domain" description="Restriction endonuclease type IV Mrr" evidence="3">
    <location>
        <begin position="167"/>
        <end position="284"/>
    </location>
</feature>
<comment type="caution">
    <text evidence="5">The sequence shown here is derived from an EMBL/GenBank/DDBJ whole genome shotgun (WGS) entry which is preliminary data.</text>
</comment>
<dbReference type="SUPFAM" id="SSF52980">
    <property type="entry name" value="Restriction endonuclease-like"/>
    <property type="match status" value="1"/>
</dbReference>
<evidence type="ECO:0008006" key="7">
    <source>
        <dbReference type="Google" id="ProtNLM"/>
    </source>
</evidence>
<feature type="coiled-coil region" evidence="2">
    <location>
        <begin position="124"/>
        <end position="151"/>
    </location>
</feature>
<evidence type="ECO:0000256" key="1">
    <source>
        <dbReference type="ARBA" id="ARBA00022801"/>
    </source>
</evidence>
<dbReference type="InterPro" id="IPR011335">
    <property type="entry name" value="Restrct_endonuc-II-like"/>
</dbReference>
<organism evidence="5 6">
    <name type="scientific">Vagococcus bubulae</name>
    <dbReference type="NCBI Taxonomy" id="1977868"/>
    <lineage>
        <taxon>Bacteria</taxon>
        <taxon>Bacillati</taxon>
        <taxon>Bacillota</taxon>
        <taxon>Bacilli</taxon>
        <taxon>Lactobacillales</taxon>
        <taxon>Enterococcaceae</taxon>
        <taxon>Vagococcus</taxon>
    </lineage>
</organism>